<protein>
    <submittedName>
        <fullName evidence="1">Uncharacterized protein</fullName>
    </submittedName>
</protein>
<organism evidence="1 2">
    <name type="scientific">Colletotrichum melonis</name>
    <dbReference type="NCBI Taxonomy" id="1209925"/>
    <lineage>
        <taxon>Eukaryota</taxon>
        <taxon>Fungi</taxon>
        <taxon>Dikarya</taxon>
        <taxon>Ascomycota</taxon>
        <taxon>Pezizomycotina</taxon>
        <taxon>Sordariomycetes</taxon>
        <taxon>Hypocreomycetidae</taxon>
        <taxon>Glomerellales</taxon>
        <taxon>Glomerellaceae</taxon>
        <taxon>Colletotrichum</taxon>
        <taxon>Colletotrichum acutatum species complex</taxon>
    </lineage>
</organism>
<accession>A0AAI9XIR0</accession>
<dbReference type="EMBL" id="MLGG01000057">
    <property type="protein sequence ID" value="KAK1450450.1"/>
    <property type="molecule type" value="Genomic_DNA"/>
</dbReference>
<reference evidence="1 2" key="1">
    <citation type="submission" date="2016-10" db="EMBL/GenBank/DDBJ databases">
        <title>The genome sequence of Colletotrichum fioriniae PJ7.</title>
        <authorList>
            <person name="Baroncelli R."/>
        </authorList>
    </citation>
    <scope>NUCLEOTIDE SEQUENCE [LARGE SCALE GENOMIC DNA]</scope>
    <source>
        <strain evidence="1">Col 31</strain>
    </source>
</reference>
<gene>
    <name evidence="1" type="ORF">CMEL01_07786</name>
</gene>
<dbReference type="AlphaFoldDB" id="A0AAI9XIR0"/>
<name>A0AAI9XIR0_9PEZI</name>
<keyword evidence="2" id="KW-1185">Reference proteome</keyword>
<evidence type="ECO:0000313" key="2">
    <source>
        <dbReference type="Proteomes" id="UP001239795"/>
    </source>
</evidence>
<comment type="caution">
    <text evidence="1">The sequence shown here is derived from an EMBL/GenBank/DDBJ whole genome shotgun (WGS) entry which is preliminary data.</text>
</comment>
<evidence type="ECO:0000313" key="1">
    <source>
        <dbReference type="EMBL" id="KAK1450450.1"/>
    </source>
</evidence>
<proteinExistence type="predicted"/>
<sequence>MCTSSYCGISAGQERAWRGSCKMRCSGQGRRDLEPRDRKEAAASQRSYLDSNRLCTPCDLVGIRMVDCTLGSSSVALVGFCWPLRLAWWLWRWCYVENPVGPVFF</sequence>
<dbReference type="Proteomes" id="UP001239795">
    <property type="component" value="Unassembled WGS sequence"/>
</dbReference>